<evidence type="ECO:0000256" key="1">
    <source>
        <dbReference type="SAM" id="MobiDB-lite"/>
    </source>
</evidence>
<dbReference type="AlphaFoldDB" id="A0AAV6QYL7"/>
<evidence type="ECO:0000313" key="3">
    <source>
        <dbReference type="Proteomes" id="UP000693946"/>
    </source>
</evidence>
<feature type="region of interest" description="Disordered" evidence="1">
    <location>
        <begin position="1"/>
        <end position="24"/>
    </location>
</feature>
<evidence type="ECO:0000313" key="2">
    <source>
        <dbReference type="EMBL" id="KAG7497299.1"/>
    </source>
</evidence>
<accession>A0AAV6QYL7</accession>
<organism evidence="2 3">
    <name type="scientific">Solea senegalensis</name>
    <name type="common">Senegalese sole</name>
    <dbReference type="NCBI Taxonomy" id="28829"/>
    <lineage>
        <taxon>Eukaryota</taxon>
        <taxon>Metazoa</taxon>
        <taxon>Chordata</taxon>
        <taxon>Craniata</taxon>
        <taxon>Vertebrata</taxon>
        <taxon>Euteleostomi</taxon>
        <taxon>Actinopterygii</taxon>
        <taxon>Neopterygii</taxon>
        <taxon>Teleostei</taxon>
        <taxon>Neoteleostei</taxon>
        <taxon>Acanthomorphata</taxon>
        <taxon>Carangaria</taxon>
        <taxon>Pleuronectiformes</taxon>
        <taxon>Pleuronectoidei</taxon>
        <taxon>Soleidae</taxon>
        <taxon>Solea</taxon>
    </lineage>
</organism>
<name>A0AAV6QYL7_SOLSE</name>
<reference evidence="2 3" key="1">
    <citation type="journal article" date="2021" name="Sci. Rep.">
        <title>Chromosome anchoring in Senegalese sole (Solea senegalensis) reveals sex-associated markers and genome rearrangements in flatfish.</title>
        <authorList>
            <person name="Guerrero-Cozar I."/>
            <person name="Gomez-Garrido J."/>
            <person name="Berbel C."/>
            <person name="Martinez-Blanch J.F."/>
            <person name="Alioto T."/>
            <person name="Claros M.G."/>
            <person name="Gagnaire P.A."/>
            <person name="Manchado M."/>
        </authorList>
    </citation>
    <scope>NUCLEOTIDE SEQUENCE [LARGE SCALE GENOMIC DNA]</scope>
    <source>
        <strain evidence="2">Sse05_10M</strain>
    </source>
</reference>
<keyword evidence="3" id="KW-1185">Reference proteome</keyword>
<dbReference type="Proteomes" id="UP000693946">
    <property type="component" value="Linkage Group LG3"/>
</dbReference>
<dbReference type="EMBL" id="JAGKHQ010000015">
    <property type="protein sequence ID" value="KAG7497299.1"/>
    <property type="molecule type" value="Genomic_DNA"/>
</dbReference>
<proteinExistence type="predicted"/>
<sequence>MADASQRNKKKHTQPLKQHRCGAVGRRRVFLVPGSTRADTHPVLSCRSVEQPGDRLHLNEQRCAGD</sequence>
<protein>
    <submittedName>
        <fullName evidence="2">Uncharacterized protein</fullName>
    </submittedName>
</protein>
<comment type="caution">
    <text evidence="2">The sequence shown here is derived from an EMBL/GenBank/DDBJ whole genome shotgun (WGS) entry which is preliminary data.</text>
</comment>
<feature type="compositionally biased region" description="Basic residues" evidence="1">
    <location>
        <begin position="7"/>
        <end position="24"/>
    </location>
</feature>
<gene>
    <name evidence="2" type="ORF">JOB18_035095</name>
</gene>